<organism evidence="1 2">
    <name type="scientific">Vespula vulgaris</name>
    <name type="common">Yellow jacket</name>
    <name type="synonym">Wasp</name>
    <dbReference type="NCBI Taxonomy" id="7454"/>
    <lineage>
        <taxon>Eukaryota</taxon>
        <taxon>Metazoa</taxon>
        <taxon>Ecdysozoa</taxon>
        <taxon>Arthropoda</taxon>
        <taxon>Hexapoda</taxon>
        <taxon>Insecta</taxon>
        <taxon>Pterygota</taxon>
        <taxon>Neoptera</taxon>
        <taxon>Endopterygota</taxon>
        <taxon>Hymenoptera</taxon>
        <taxon>Apocrita</taxon>
        <taxon>Aculeata</taxon>
        <taxon>Vespoidea</taxon>
        <taxon>Vespidae</taxon>
        <taxon>Vespinae</taxon>
        <taxon>Vespula</taxon>
    </lineage>
</organism>
<dbReference type="Proteomes" id="UP000614350">
    <property type="component" value="Unassembled WGS sequence"/>
</dbReference>
<reference evidence="1" key="1">
    <citation type="journal article" date="2020" name="G3 (Bethesda)">
        <title>High-Quality Assemblies for Three Invasive Social Wasps from the &lt;i&gt;Vespula&lt;/i&gt; Genus.</title>
        <authorList>
            <person name="Harrop T.W.R."/>
            <person name="Guhlin J."/>
            <person name="McLaughlin G.M."/>
            <person name="Permina E."/>
            <person name="Stockwell P."/>
            <person name="Gilligan J."/>
            <person name="Le Lec M.F."/>
            <person name="Gruber M.A.M."/>
            <person name="Quinn O."/>
            <person name="Lovegrove M."/>
            <person name="Duncan E.J."/>
            <person name="Remnant E.J."/>
            <person name="Van Eeckhoven J."/>
            <person name="Graham B."/>
            <person name="Knapp R.A."/>
            <person name="Langford K.W."/>
            <person name="Kronenberg Z."/>
            <person name="Press M.O."/>
            <person name="Eacker S.M."/>
            <person name="Wilson-Rankin E.E."/>
            <person name="Purcell J."/>
            <person name="Lester P.J."/>
            <person name="Dearden P.K."/>
        </authorList>
    </citation>
    <scope>NUCLEOTIDE SEQUENCE</scope>
    <source>
        <strain evidence="1">Marl-1</strain>
    </source>
</reference>
<evidence type="ECO:0000313" key="2">
    <source>
        <dbReference type="Proteomes" id="UP000614350"/>
    </source>
</evidence>
<keyword evidence="2" id="KW-1185">Reference proteome</keyword>
<comment type="caution">
    <text evidence="1">The sequence shown here is derived from an EMBL/GenBank/DDBJ whole genome shotgun (WGS) entry which is preliminary data.</text>
</comment>
<name>A0A834J9Q9_VESVU</name>
<gene>
    <name evidence="1" type="ORF">HZH66_012513</name>
</gene>
<accession>A0A834J9Q9</accession>
<dbReference type="AlphaFoldDB" id="A0A834J9Q9"/>
<proteinExistence type="predicted"/>
<protein>
    <submittedName>
        <fullName evidence="1">Uncharacterized protein</fullName>
    </submittedName>
</protein>
<evidence type="ECO:0000313" key="1">
    <source>
        <dbReference type="EMBL" id="KAF7384263.1"/>
    </source>
</evidence>
<sequence>MLSQRRAGQLQARNGNCRDIFPTPFSASCHSGIVSSPPTSVVFVYAGGLVQRDVKRKRRVMRKVRKVSKELARMKSWLGQVARLRSFYCD</sequence>
<dbReference type="EMBL" id="JACSEA010000016">
    <property type="protein sequence ID" value="KAF7384263.1"/>
    <property type="molecule type" value="Genomic_DNA"/>
</dbReference>